<name>A0A0G4IS68_PLABS</name>
<evidence type="ECO:0000313" key="3">
    <source>
        <dbReference type="EMBL" id="CEO98014.1"/>
    </source>
</evidence>
<dbReference type="Gene3D" id="3.20.20.80">
    <property type="entry name" value="Glycosidases"/>
    <property type="match status" value="1"/>
</dbReference>
<dbReference type="InterPro" id="IPR017853">
    <property type="entry name" value="GH"/>
</dbReference>
<organism evidence="3 4">
    <name type="scientific">Plasmodiophora brassicae</name>
    <name type="common">Clubroot disease agent</name>
    <dbReference type="NCBI Taxonomy" id="37360"/>
    <lineage>
        <taxon>Eukaryota</taxon>
        <taxon>Sar</taxon>
        <taxon>Rhizaria</taxon>
        <taxon>Endomyxa</taxon>
        <taxon>Phytomyxea</taxon>
        <taxon>Plasmodiophorida</taxon>
        <taxon>Plasmodiophoridae</taxon>
        <taxon>Plasmodiophora</taxon>
    </lineage>
</organism>
<dbReference type="InterPro" id="IPR001223">
    <property type="entry name" value="Glyco_hydro18_cat"/>
</dbReference>
<dbReference type="AlphaFoldDB" id="A0A0G4IS68"/>
<gene>
    <name evidence="3" type="ORF">PBRA_006128</name>
</gene>
<dbReference type="PANTHER" id="PTHR42976:SF1">
    <property type="entry name" value="GH18 DOMAIN-CONTAINING PROTEIN-RELATED"/>
    <property type="match status" value="1"/>
</dbReference>
<dbReference type="InterPro" id="IPR052750">
    <property type="entry name" value="GH18_Chitinase"/>
</dbReference>
<keyword evidence="4" id="KW-1185">Reference proteome</keyword>
<dbReference type="EMBL" id="CDSF01000082">
    <property type="protein sequence ID" value="CEO98014.1"/>
    <property type="molecule type" value="Genomic_DNA"/>
</dbReference>
<evidence type="ECO:0000313" key="4">
    <source>
        <dbReference type="Proteomes" id="UP000039324"/>
    </source>
</evidence>
<accession>A0A0G4IS68</accession>
<dbReference type="STRING" id="37360.A0A0G4IS68"/>
<evidence type="ECO:0000259" key="2">
    <source>
        <dbReference type="PROSITE" id="PS51910"/>
    </source>
</evidence>
<proteinExistence type="predicted"/>
<feature type="compositionally biased region" description="Pro residues" evidence="1">
    <location>
        <begin position="1"/>
        <end position="10"/>
    </location>
</feature>
<dbReference type="GO" id="GO:0005975">
    <property type="term" value="P:carbohydrate metabolic process"/>
    <property type="evidence" value="ECO:0007669"/>
    <property type="project" value="InterPro"/>
</dbReference>
<dbReference type="SUPFAM" id="SSF51445">
    <property type="entry name" value="(Trans)glycosidases"/>
    <property type="match status" value="1"/>
</dbReference>
<feature type="compositionally biased region" description="Pro residues" evidence="1">
    <location>
        <begin position="19"/>
        <end position="31"/>
    </location>
</feature>
<feature type="domain" description="GH18" evidence="2">
    <location>
        <begin position="79"/>
        <end position="377"/>
    </location>
</feature>
<feature type="compositionally biased region" description="Low complexity" evidence="1">
    <location>
        <begin position="35"/>
        <end position="66"/>
    </location>
</feature>
<evidence type="ECO:0000256" key="1">
    <source>
        <dbReference type="SAM" id="MobiDB-lite"/>
    </source>
</evidence>
<dbReference type="PANTHER" id="PTHR42976">
    <property type="entry name" value="BIFUNCTIONAL CHITINASE/LYSOZYME-RELATED"/>
    <property type="match status" value="1"/>
</dbReference>
<sequence>MPTNGPPGQPAPASAGTPLPAPPSTGTPLPAPESTGTPLPAPASGGAPSPDPASPGAAPAAPPAQASGTAPSFVFGPYKDVTIYYDANTNAISTSITGSQTNLLSALAGTGITTVTWAFAGGSCTSEAWGSYQVSAFISANVNAWASAGIKYIISTGGAGGSFTCGNPSDFLAFIGRYNSPSLIGVDFDIEGSQTQTDIDNLVQCVKAAQGTYPGLRFSFTVATLGGAVSGTLGTFGNMVLSSVNKLGLSNFYINLMTMDYGSAGGGNCVVGGDGNCDMGASAVQAAQNLHTQNGIPYSQIEITPMIGGNDSPGETFTLADVQTVASFVKQNGLGGVHFWSFDRDTDCAPGAASATCNTYGQAGTLGFTKAFAAALA</sequence>
<reference evidence="3 4" key="1">
    <citation type="submission" date="2015-02" db="EMBL/GenBank/DDBJ databases">
        <authorList>
            <person name="Chooi Y.-H."/>
        </authorList>
    </citation>
    <scope>NUCLEOTIDE SEQUENCE [LARGE SCALE GENOMIC DNA]</scope>
    <source>
        <strain evidence="3">E3</strain>
    </source>
</reference>
<dbReference type="OrthoDB" id="76388at2759"/>
<dbReference type="Proteomes" id="UP000039324">
    <property type="component" value="Unassembled WGS sequence"/>
</dbReference>
<protein>
    <recommendedName>
        <fullName evidence="2">GH18 domain-containing protein</fullName>
    </recommendedName>
</protein>
<feature type="region of interest" description="Disordered" evidence="1">
    <location>
        <begin position="1"/>
        <end position="66"/>
    </location>
</feature>
<dbReference type="PROSITE" id="PS51910">
    <property type="entry name" value="GH18_2"/>
    <property type="match status" value="1"/>
</dbReference>